<dbReference type="EMBL" id="JPVQ01000008">
    <property type="protein sequence ID" value="KGR91293.1"/>
    <property type="molecule type" value="Genomic_DNA"/>
</dbReference>
<evidence type="ECO:0000313" key="6">
    <source>
        <dbReference type="Proteomes" id="UP000030595"/>
    </source>
</evidence>
<dbReference type="Gene3D" id="1.10.10.10">
    <property type="entry name" value="Winged helix-like DNA-binding domain superfamily/Winged helix DNA-binding domain"/>
    <property type="match status" value="1"/>
</dbReference>
<dbReference type="GO" id="GO:0003700">
    <property type="term" value="F:DNA-binding transcription factor activity"/>
    <property type="evidence" value="ECO:0007669"/>
    <property type="project" value="InterPro"/>
</dbReference>
<evidence type="ECO:0000256" key="3">
    <source>
        <dbReference type="ARBA" id="ARBA00023163"/>
    </source>
</evidence>
<feature type="domain" description="HTH marR-type" evidence="4">
    <location>
        <begin position="3"/>
        <end position="141"/>
    </location>
</feature>
<comment type="caution">
    <text evidence="5">The sequence shown here is derived from an EMBL/GenBank/DDBJ whole genome shotgun (WGS) entry which is preliminary data.</text>
</comment>
<dbReference type="PRINTS" id="PR00598">
    <property type="entry name" value="HTHMARR"/>
</dbReference>
<dbReference type="PROSITE" id="PS50995">
    <property type="entry name" value="HTH_MARR_2"/>
    <property type="match status" value="1"/>
</dbReference>
<dbReference type="InterPro" id="IPR036390">
    <property type="entry name" value="WH_DNA-bd_sf"/>
</dbReference>
<name>A0A0A3J836_9BACL</name>
<dbReference type="OrthoDB" id="2314798at2"/>
<dbReference type="AlphaFoldDB" id="A0A0A3J836"/>
<dbReference type="PANTHER" id="PTHR42756:SF1">
    <property type="entry name" value="TRANSCRIPTIONAL REPRESSOR OF EMRAB OPERON"/>
    <property type="match status" value="1"/>
</dbReference>
<proteinExistence type="predicted"/>
<evidence type="ECO:0000256" key="1">
    <source>
        <dbReference type="ARBA" id="ARBA00023015"/>
    </source>
</evidence>
<dbReference type="InterPro" id="IPR000835">
    <property type="entry name" value="HTH_MarR-typ"/>
</dbReference>
<keyword evidence="6" id="KW-1185">Reference proteome</keyword>
<dbReference type="InterPro" id="IPR036388">
    <property type="entry name" value="WH-like_DNA-bd_sf"/>
</dbReference>
<dbReference type="Proteomes" id="UP000030595">
    <property type="component" value="Unassembled WGS sequence"/>
</dbReference>
<keyword evidence="2" id="KW-0238">DNA-binding</keyword>
<gene>
    <name evidence="5" type="ORF">CD30_06595</name>
</gene>
<dbReference type="RefSeq" id="WP_036174117.1">
    <property type="nucleotide sequence ID" value="NZ_AVCZ01000008.1"/>
</dbReference>
<organism evidence="5 6">
    <name type="scientific">Ureibacillus massiliensis 4400831 = CIP 108448 = CCUG 49529</name>
    <dbReference type="NCBI Taxonomy" id="1211035"/>
    <lineage>
        <taxon>Bacteria</taxon>
        <taxon>Bacillati</taxon>
        <taxon>Bacillota</taxon>
        <taxon>Bacilli</taxon>
        <taxon>Bacillales</taxon>
        <taxon>Caryophanaceae</taxon>
        <taxon>Ureibacillus</taxon>
    </lineage>
</organism>
<dbReference type="SMART" id="SM00347">
    <property type="entry name" value="HTH_MARR"/>
    <property type="match status" value="1"/>
</dbReference>
<keyword evidence="1" id="KW-0805">Transcription regulation</keyword>
<protein>
    <submittedName>
        <fullName evidence="5">MarR family transcriptional regulator</fullName>
    </submittedName>
</protein>
<dbReference type="Pfam" id="PF12802">
    <property type="entry name" value="MarR_2"/>
    <property type="match status" value="1"/>
</dbReference>
<evidence type="ECO:0000313" key="5">
    <source>
        <dbReference type="EMBL" id="KGR91293.1"/>
    </source>
</evidence>
<keyword evidence="3" id="KW-0804">Transcription</keyword>
<dbReference type="PANTHER" id="PTHR42756">
    <property type="entry name" value="TRANSCRIPTIONAL REGULATOR, MARR"/>
    <property type="match status" value="1"/>
</dbReference>
<sequence length="142" mass="16666">MDKKRLFQKVVSFTASFYRVTHELTKDAKADFVTPVQYDILEFITVNQPVTPSEISDCLYISMPNTSRELRKLSEKNLIEKITDSIDKRKQLVRLSKDGEKMMDEAFALVESHFLARIKNASEEDLEEIERAMDILHRKLYY</sequence>
<reference evidence="5 6" key="1">
    <citation type="submission" date="2014-02" db="EMBL/GenBank/DDBJ databases">
        <title>Draft genome sequence of Lysinibacillus massiliensis CCUG 49529.</title>
        <authorList>
            <person name="Zhang F."/>
            <person name="Wang G."/>
            <person name="Zhang L."/>
        </authorList>
    </citation>
    <scope>NUCLEOTIDE SEQUENCE [LARGE SCALE GENOMIC DNA]</scope>
    <source>
        <strain evidence="5 6">CCUG 49529</strain>
    </source>
</reference>
<accession>A0A0A3J836</accession>
<evidence type="ECO:0000256" key="2">
    <source>
        <dbReference type="ARBA" id="ARBA00023125"/>
    </source>
</evidence>
<evidence type="ECO:0000259" key="4">
    <source>
        <dbReference type="PROSITE" id="PS50995"/>
    </source>
</evidence>
<dbReference type="eggNOG" id="COG1846">
    <property type="taxonomic scope" value="Bacteria"/>
</dbReference>
<dbReference type="SUPFAM" id="SSF46785">
    <property type="entry name" value="Winged helix' DNA-binding domain"/>
    <property type="match status" value="1"/>
</dbReference>
<dbReference type="GO" id="GO:0003677">
    <property type="term" value="F:DNA binding"/>
    <property type="evidence" value="ECO:0007669"/>
    <property type="project" value="UniProtKB-KW"/>
</dbReference>